<dbReference type="Proteomes" id="UP000655225">
    <property type="component" value="Unassembled WGS sequence"/>
</dbReference>
<keyword evidence="2" id="KW-1185">Reference proteome</keyword>
<evidence type="ECO:0000313" key="2">
    <source>
        <dbReference type="Proteomes" id="UP000655225"/>
    </source>
</evidence>
<evidence type="ECO:0000313" key="1">
    <source>
        <dbReference type="EMBL" id="KAF8389768.1"/>
    </source>
</evidence>
<dbReference type="Gene3D" id="2.30.240.10">
    <property type="entry name" value="At5g01610-like"/>
    <property type="match status" value="1"/>
</dbReference>
<dbReference type="AlphaFoldDB" id="A0A834YNL1"/>
<reference evidence="1 2" key="1">
    <citation type="submission" date="2020-04" db="EMBL/GenBank/DDBJ databases">
        <title>Plant Genome Project.</title>
        <authorList>
            <person name="Zhang R.-G."/>
        </authorList>
    </citation>
    <scope>NUCLEOTIDE SEQUENCE [LARGE SCALE GENOMIC DNA]</scope>
    <source>
        <strain evidence="1">YNK0</strain>
        <tissue evidence="1">Leaf</tissue>
    </source>
</reference>
<accession>A0A834YNL1</accession>
<dbReference type="EMBL" id="JABCRI010000018">
    <property type="protein sequence ID" value="KAF8389768.1"/>
    <property type="molecule type" value="Genomic_DNA"/>
</dbReference>
<comment type="caution">
    <text evidence="1">The sequence shown here is derived from an EMBL/GenBank/DDBJ whole genome shotgun (WGS) entry which is preliminary data.</text>
</comment>
<name>A0A834YNL1_TETSI</name>
<sequence>MSLASHREYSPLCLFPRNITCYGFDESKAKLIVYLPSACEISFKDSFVISAGTKARNKSKGQKQGFCSYSLEQTMQSLHELRWPLLLAGDILLNLSKLPTSGQYLQLLFKMYDGAFCLSVIIEK</sequence>
<gene>
    <name evidence="1" type="ORF">HHK36_024287</name>
</gene>
<dbReference type="InterPro" id="IPR036758">
    <property type="entry name" value="At5g01610-like"/>
</dbReference>
<protein>
    <submittedName>
        <fullName evidence="1">Uncharacterized protein</fullName>
    </submittedName>
</protein>
<organism evidence="1 2">
    <name type="scientific">Tetracentron sinense</name>
    <name type="common">Spur-leaf</name>
    <dbReference type="NCBI Taxonomy" id="13715"/>
    <lineage>
        <taxon>Eukaryota</taxon>
        <taxon>Viridiplantae</taxon>
        <taxon>Streptophyta</taxon>
        <taxon>Embryophyta</taxon>
        <taxon>Tracheophyta</taxon>
        <taxon>Spermatophyta</taxon>
        <taxon>Magnoliopsida</taxon>
        <taxon>Trochodendrales</taxon>
        <taxon>Trochodendraceae</taxon>
        <taxon>Tetracentron</taxon>
    </lineage>
</organism>
<dbReference type="SUPFAM" id="SSF141562">
    <property type="entry name" value="At5g01610-like"/>
    <property type="match status" value="1"/>
</dbReference>
<proteinExistence type="predicted"/>
<dbReference type="OrthoDB" id="10561676at2759"/>